<proteinExistence type="predicted"/>
<reference evidence="1 2" key="1">
    <citation type="journal article" date="2023" name="Mol. Biol. Evol.">
        <title>Genomics of Secondarily Temperate Adaptation in the Only Non-Antarctic Icefish.</title>
        <authorList>
            <person name="Rivera-Colon A.G."/>
            <person name="Rayamajhi N."/>
            <person name="Minhas B.F."/>
            <person name="Madrigal G."/>
            <person name="Bilyk K.T."/>
            <person name="Yoon V."/>
            <person name="Hune M."/>
            <person name="Gregory S."/>
            <person name="Cheng C.H.C."/>
            <person name="Catchen J.M."/>
        </authorList>
    </citation>
    <scope>NUCLEOTIDE SEQUENCE [LARGE SCALE GENOMIC DNA]</scope>
    <source>
        <strain evidence="1">JC2023a</strain>
    </source>
</reference>
<dbReference type="AlphaFoldDB" id="A0AAN8B7A8"/>
<comment type="caution">
    <text evidence="1">The sequence shown here is derived from an EMBL/GenBank/DDBJ whole genome shotgun (WGS) entry which is preliminary data.</text>
</comment>
<dbReference type="Proteomes" id="UP001335648">
    <property type="component" value="Unassembled WGS sequence"/>
</dbReference>
<dbReference type="EMBL" id="JAULUE010002064">
    <property type="protein sequence ID" value="KAK5879820.1"/>
    <property type="molecule type" value="Genomic_DNA"/>
</dbReference>
<name>A0AAN8B7A8_9TELE</name>
<sequence>MTVEEPMGDIRILTDSADWMEPLSVTPVGGELSSVTEGSLKNDKNLLLAARDATETRFPLLCRGLIAPINPPMLRRNHLLLDLR</sequence>
<protein>
    <submittedName>
        <fullName evidence="1">Uncharacterized protein</fullName>
    </submittedName>
</protein>
<keyword evidence="2" id="KW-1185">Reference proteome</keyword>
<evidence type="ECO:0000313" key="2">
    <source>
        <dbReference type="Proteomes" id="UP001335648"/>
    </source>
</evidence>
<accession>A0AAN8B7A8</accession>
<evidence type="ECO:0000313" key="1">
    <source>
        <dbReference type="EMBL" id="KAK5879820.1"/>
    </source>
</evidence>
<organism evidence="1 2">
    <name type="scientific">Champsocephalus esox</name>
    <name type="common">pike icefish</name>
    <dbReference type="NCBI Taxonomy" id="159716"/>
    <lineage>
        <taxon>Eukaryota</taxon>
        <taxon>Metazoa</taxon>
        <taxon>Chordata</taxon>
        <taxon>Craniata</taxon>
        <taxon>Vertebrata</taxon>
        <taxon>Euteleostomi</taxon>
        <taxon>Actinopterygii</taxon>
        <taxon>Neopterygii</taxon>
        <taxon>Teleostei</taxon>
        <taxon>Neoteleostei</taxon>
        <taxon>Acanthomorphata</taxon>
        <taxon>Eupercaria</taxon>
        <taxon>Perciformes</taxon>
        <taxon>Notothenioidei</taxon>
        <taxon>Channichthyidae</taxon>
        <taxon>Champsocephalus</taxon>
    </lineage>
</organism>
<gene>
    <name evidence="1" type="ORF">CesoFtcFv8_022901</name>
</gene>